<feature type="domain" description="Restriction endonuclease type IV Mrr" evidence="1">
    <location>
        <begin position="85"/>
        <end position="200"/>
    </location>
</feature>
<accession>A0AAW6DZ22</accession>
<dbReference type="AlphaFoldDB" id="A0AAW6DZ22"/>
<dbReference type="InterPro" id="IPR052906">
    <property type="entry name" value="Type_IV_Methyl-Rstrct_Enzyme"/>
</dbReference>
<dbReference type="SUPFAM" id="SSF52980">
    <property type="entry name" value="Restriction endonuclease-like"/>
    <property type="match status" value="1"/>
</dbReference>
<organism evidence="2 3">
    <name type="scientific">Ruminococcus bicirculans</name>
    <name type="common">ex Wegman et al. 2014</name>
    <dbReference type="NCBI Taxonomy" id="1160721"/>
    <lineage>
        <taxon>Bacteria</taxon>
        <taxon>Bacillati</taxon>
        <taxon>Bacillota</taxon>
        <taxon>Clostridia</taxon>
        <taxon>Eubacteriales</taxon>
        <taxon>Oscillospiraceae</taxon>
        <taxon>Ruminococcus</taxon>
    </lineage>
</organism>
<sequence length="224" mass="25830">MSIAKLPSGHYRVRIWAKRKLYGKVFDTLKEAEEYQSFIIRNRDMIGKAENVFNEDLTISVKVDNLLDGYGKIKQQYINDELCKIDKMSGTAFEEYCIMLLEISDVLPKSNYSKTRKSGDYGADIIINHCNKVKVSVQCKRLKDNPVRIEAIQEVVGSKKIYHTNKCMVITNSRFTENAVSLALANDVLLIDRERLIKLIELKYEKCKKINSGKYWSKLCEVLS</sequence>
<dbReference type="Proteomes" id="UP001211421">
    <property type="component" value="Unassembled WGS sequence"/>
</dbReference>
<dbReference type="Pfam" id="PF04471">
    <property type="entry name" value="Mrr_cat"/>
    <property type="match status" value="1"/>
</dbReference>
<protein>
    <submittedName>
        <fullName evidence="2">Restriction endonuclease</fullName>
    </submittedName>
</protein>
<reference evidence="2" key="1">
    <citation type="submission" date="2023-01" db="EMBL/GenBank/DDBJ databases">
        <title>Human gut microbiome strain richness.</title>
        <authorList>
            <person name="Chen-Liaw A."/>
        </authorList>
    </citation>
    <scope>NUCLEOTIDE SEQUENCE</scope>
    <source>
        <strain evidence="2">D59st1_B8_D59t2_181005</strain>
    </source>
</reference>
<comment type="caution">
    <text evidence="2">The sequence shown here is derived from an EMBL/GenBank/DDBJ whole genome shotgun (WGS) entry which is preliminary data.</text>
</comment>
<name>A0AAW6DZ22_9FIRM</name>
<evidence type="ECO:0000259" key="1">
    <source>
        <dbReference type="Pfam" id="PF04471"/>
    </source>
</evidence>
<evidence type="ECO:0000313" key="3">
    <source>
        <dbReference type="Proteomes" id="UP001211421"/>
    </source>
</evidence>
<dbReference type="GO" id="GO:0009307">
    <property type="term" value="P:DNA restriction-modification system"/>
    <property type="evidence" value="ECO:0007669"/>
    <property type="project" value="InterPro"/>
</dbReference>
<dbReference type="Gene3D" id="3.40.1350.10">
    <property type="match status" value="1"/>
</dbReference>
<dbReference type="InterPro" id="IPR011856">
    <property type="entry name" value="tRNA_endonuc-like_dom_sf"/>
</dbReference>
<dbReference type="PANTHER" id="PTHR30015:SF6">
    <property type="entry name" value="SLL1429 PROTEIN"/>
    <property type="match status" value="1"/>
</dbReference>
<dbReference type="RefSeq" id="WP_171028766.1">
    <property type="nucleotide sequence ID" value="NZ_JADMNX010000001.1"/>
</dbReference>
<gene>
    <name evidence="2" type="ORF">PNV70_01500</name>
</gene>
<dbReference type="InterPro" id="IPR007560">
    <property type="entry name" value="Restrct_endonuc_IV_Mrr"/>
</dbReference>
<evidence type="ECO:0000313" key="2">
    <source>
        <dbReference type="EMBL" id="MDB8740740.1"/>
    </source>
</evidence>
<dbReference type="InterPro" id="IPR011335">
    <property type="entry name" value="Restrct_endonuc-II-like"/>
</dbReference>
<dbReference type="EMBL" id="JAQMLS010000001">
    <property type="protein sequence ID" value="MDB8740740.1"/>
    <property type="molecule type" value="Genomic_DNA"/>
</dbReference>
<dbReference type="PANTHER" id="PTHR30015">
    <property type="entry name" value="MRR RESTRICTION SYSTEM PROTEIN"/>
    <property type="match status" value="1"/>
</dbReference>
<dbReference type="GO" id="GO:0015666">
    <property type="term" value="F:restriction endodeoxyribonuclease activity"/>
    <property type="evidence" value="ECO:0007669"/>
    <property type="project" value="TreeGrafter"/>
</dbReference>
<keyword evidence="2" id="KW-0540">Nuclease</keyword>
<keyword evidence="2" id="KW-0378">Hydrolase</keyword>
<dbReference type="GO" id="GO:0003677">
    <property type="term" value="F:DNA binding"/>
    <property type="evidence" value="ECO:0007669"/>
    <property type="project" value="InterPro"/>
</dbReference>
<keyword evidence="2" id="KW-0255">Endonuclease</keyword>
<proteinExistence type="predicted"/>